<protein>
    <submittedName>
        <fullName evidence="2">Cytochrome P450</fullName>
    </submittedName>
</protein>
<dbReference type="InterPro" id="IPR001128">
    <property type="entry name" value="Cyt_P450"/>
</dbReference>
<evidence type="ECO:0000313" key="3">
    <source>
        <dbReference type="Proteomes" id="UP001190926"/>
    </source>
</evidence>
<dbReference type="SUPFAM" id="SSF48264">
    <property type="entry name" value="Cytochrome P450"/>
    <property type="match status" value="1"/>
</dbReference>
<dbReference type="InterPro" id="IPR036396">
    <property type="entry name" value="Cyt_P450_sf"/>
</dbReference>
<accession>A0AAD4IVH0</accession>
<organism evidence="2 3">
    <name type="scientific">Perilla frutescens var. hirtella</name>
    <name type="common">Perilla citriodora</name>
    <name type="synonym">Perilla setoyensis</name>
    <dbReference type="NCBI Taxonomy" id="608512"/>
    <lineage>
        <taxon>Eukaryota</taxon>
        <taxon>Viridiplantae</taxon>
        <taxon>Streptophyta</taxon>
        <taxon>Embryophyta</taxon>
        <taxon>Tracheophyta</taxon>
        <taxon>Spermatophyta</taxon>
        <taxon>Magnoliopsida</taxon>
        <taxon>eudicotyledons</taxon>
        <taxon>Gunneridae</taxon>
        <taxon>Pentapetalae</taxon>
        <taxon>asterids</taxon>
        <taxon>lamiids</taxon>
        <taxon>Lamiales</taxon>
        <taxon>Lamiaceae</taxon>
        <taxon>Nepetoideae</taxon>
        <taxon>Elsholtzieae</taxon>
        <taxon>Perilla</taxon>
    </lineage>
</organism>
<dbReference type="InterPro" id="IPR017972">
    <property type="entry name" value="Cyt_P450_CS"/>
</dbReference>
<keyword evidence="3" id="KW-1185">Reference proteome</keyword>
<dbReference type="Proteomes" id="UP001190926">
    <property type="component" value="Unassembled WGS sequence"/>
</dbReference>
<dbReference type="GO" id="GO:0016705">
    <property type="term" value="F:oxidoreductase activity, acting on paired donors, with incorporation or reduction of molecular oxygen"/>
    <property type="evidence" value="ECO:0007669"/>
    <property type="project" value="InterPro"/>
</dbReference>
<keyword evidence="1" id="KW-0479">Metal-binding</keyword>
<dbReference type="GO" id="GO:0020037">
    <property type="term" value="F:heme binding"/>
    <property type="evidence" value="ECO:0007669"/>
    <property type="project" value="InterPro"/>
</dbReference>
<sequence length="113" mass="12731">MTALMKAPKMIMKKLQQEIRNLVGQKGKEMNSNIDVKGRDFGLIPFGSGRRICPGMPMGLVNVELTIANMLYSFDWEMPSGIRAEDIDTDALPGITMHKKEPLLLMAKKYNFN</sequence>
<dbReference type="EMBL" id="SDAM02001422">
    <property type="protein sequence ID" value="KAH6822254.1"/>
    <property type="molecule type" value="Genomic_DNA"/>
</dbReference>
<dbReference type="PROSITE" id="PS00086">
    <property type="entry name" value="CYTOCHROME_P450"/>
    <property type="match status" value="1"/>
</dbReference>
<proteinExistence type="inferred from homology"/>
<comment type="similarity">
    <text evidence="1">Belongs to the cytochrome P450 family.</text>
</comment>
<dbReference type="Pfam" id="PF00067">
    <property type="entry name" value="p450"/>
    <property type="match status" value="1"/>
</dbReference>
<evidence type="ECO:0000313" key="2">
    <source>
        <dbReference type="EMBL" id="KAH6822254.1"/>
    </source>
</evidence>
<keyword evidence="1" id="KW-0408">Iron</keyword>
<dbReference type="PANTHER" id="PTHR47952:SF3">
    <property type="entry name" value="CYTOCHROME P450 71B3-LIKE"/>
    <property type="match status" value="1"/>
</dbReference>
<gene>
    <name evidence="2" type="ORF">C2S53_020022</name>
</gene>
<keyword evidence="1" id="KW-0560">Oxidoreductase</keyword>
<evidence type="ECO:0000256" key="1">
    <source>
        <dbReference type="RuleBase" id="RU000461"/>
    </source>
</evidence>
<dbReference type="Gene3D" id="1.10.630.10">
    <property type="entry name" value="Cytochrome P450"/>
    <property type="match status" value="1"/>
</dbReference>
<dbReference type="PANTHER" id="PTHR47952">
    <property type="entry name" value="TRYPTAMINE 5-HYDROXYLASE"/>
    <property type="match status" value="1"/>
</dbReference>
<comment type="caution">
    <text evidence="2">The sequence shown here is derived from an EMBL/GenBank/DDBJ whole genome shotgun (WGS) entry which is preliminary data.</text>
</comment>
<name>A0AAD4IVH0_PERFH</name>
<dbReference type="GO" id="GO:0004497">
    <property type="term" value="F:monooxygenase activity"/>
    <property type="evidence" value="ECO:0007669"/>
    <property type="project" value="UniProtKB-KW"/>
</dbReference>
<keyword evidence="1" id="KW-0503">Monooxygenase</keyword>
<dbReference type="GO" id="GO:0005506">
    <property type="term" value="F:iron ion binding"/>
    <property type="evidence" value="ECO:0007669"/>
    <property type="project" value="InterPro"/>
</dbReference>
<dbReference type="AlphaFoldDB" id="A0AAD4IVH0"/>
<keyword evidence="1" id="KW-0349">Heme</keyword>
<reference evidence="2 3" key="1">
    <citation type="journal article" date="2021" name="Nat. Commun.">
        <title>Incipient diploidization of the medicinal plant Perilla within 10,000 years.</title>
        <authorList>
            <person name="Zhang Y."/>
            <person name="Shen Q."/>
            <person name="Leng L."/>
            <person name="Zhang D."/>
            <person name="Chen S."/>
            <person name="Shi Y."/>
            <person name="Ning Z."/>
            <person name="Chen S."/>
        </authorList>
    </citation>
    <scope>NUCLEOTIDE SEQUENCE [LARGE SCALE GENOMIC DNA]</scope>
    <source>
        <strain evidence="3">cv. PC099</strain>
    </source>
</reference>